<dbReference type="EMBL" id="JASCZI010121505">
    <property type="protein sequence ID" value="MED6162019.1"/>
    <property type="molecule type" value="Genomic_DNA"/>
</dbReference>
<proteinExistence type="predicted"/>
<feature type="region of interest" description="Disordered" evidence="1">
    <location>
        <begin position="1"/>
        <end position="43"/>
    </location>
</feature>
<evidence type="ECO:0000256" key="1">
    <source>
        <dbReference type="SAM" id="MobiDB-lite"/>
    </source>
</evidence>
<evidence type="ECO:0000313" key="3">
    <source>
        <dbReference type="Proteomes" id="UP001341840"/>
    </source>
</evidence>
<feature type="compositionally biased region" description="Pro residues" evidence="1">
    <location>
        <begin position="78"/>
        <end position="87"/>
    </location>
</feature>
<feature type="compositionally biased region" description="Pro residues" evidence="1">
    <location>
        <begin position="94"/>
        <end position="110"/>
    </location>
</feature>
<gene>
    <name evidence="2" type="ORF">PIB30_066384</name>
</gene>
<feature type="region of interest" description="Disordered" evidence="1">
    <location>
        <begin position="68"/>
        <end position="110"/>
    </location>
</feature>
<evidence type="ECO:0000313" key="2">
    <source>
        <dbReference type="EMBL" id="MED6162019.1"/>
    </source>
</evidence>
<organism evidence="2 3">
    <name type="scientific">Stylosanthes scabra</name>
    <dbReference type="NCBI Taxonomy" id="79078"/>
    <lineage>
        <taxon>Eukaryota</taxon>
        <taxon>Viridiplantae</taxon>
        <taxon>Streptophyta</taxon>
        <taxon>Embryophyta</taxon>
        <taxon>Tracheophyta</taxon>
        <taxon>Spermatophyta</taxon>
        <taxon>Magnoliopsida</taxon>
        <taxon>eudicotyledons</taxon>
        <taxon>Gunneridae</taxon>
        <taxon>Pentapetalae</taxon>
        <taxon>rosids</taxon>
        <taxon>fabids</taxon>
        <taxon>Fabales</taxon>
        <taxon>Fabaceae</taxon>
        <taxon>Papilionoideae</taxon>
        <taxon>50 kb inversion clade</taxon>
        <taxon>dalbergioids sensu lato</taxon>
        <taxon>Dalbergieae</taxon>
        <taxon>Pterocarpus clade</taxon>
        <taxon>Stylosanthes</taxon>
    </lineage>
</organism>
<feature type="compositionally biased region" description="Gly residues" evidence="1">
    <location>
        <begin position="10"/>
        <end position="24"/>
    </location>
</feature>
<comment type="caution">
    <text evidence="2">The sequence shown here is derived from an EMBL/GenBank/DDBJ whole genome shotgun (WGS) entry which is preliminary data.</text>
</comment>
<name>A0ABU6ULS2_9FABA</name>
<feature type="compositionally biased region" description="Basic and acidic residues" evidence="1">
    <location>
        <begin position="31"/>
        <end position="43"/>
    </location>
</feature>
<protein>
    <submittedName>
        <fullName evidence="2">Uncharacterized protein</fullName>
    </submittedName>
</protein>
<keyword evidence="3" id="KW-1185">Reference proteome</keyword>
<accession>A0ABU6ULS2</accession>
<reference evidence="2 3" key="1">
    <citation type="journal article" date="2023" name="Plants (Basel)">
        <title>Bridging the Gap: Combining Genomics and Transcriptomics Approaches to Understand Stylosanthes scabra, an Orphan Legume from the Brazilian Caatinga.</title>
        <authorList>
            <person name="Ferreira-Neto J.R.C."/>
            <person name="da Silva M.D."/>
            <person name="Binneck E."/>
            <person name="de Melo N.F."/>
            <person name="da Silva R.H."/>
            <person name="de Melo A.L.T.M."/>
            <person name="Pandolfi V."/>
            <person name="Bustamante F.O."/>
            <person name="Brasileiro-Vidal A.C."/>
            <person name="Benko-Iseppon A.M."/>
        </authorList>
    </citation>
    <scope>NUCLEOTIDE SEQUENCE [LARGE SCALE GENOMIC DNA]</scope>
    <source>
        <tissue evidence="2">Leaves</tissue>
    </source>
</reference>
<dbReference type="Proteomes" id="UP001341840">
    <property type="component" value="Unassembled WGS sequence"/>
</dbReference>
<sequence>MNDAHASGDNGSGNGCSSGGGNGGCSSSDAKASREGLELGDHRAVVVAGGLRVEKAYSEMYTYLAQMQGSRSSTAVMPAPPPPPLPPHSARSRSPPPPLDNGTSPPPARG</sequence>